<evidence type="ECO:0000313" key="2">
    <source>
        <dbReference type="Proteomes" id="UP001152561"/>
    </source>
</evidence>
<accession>A0A9Q1M3Q8</accession>
<gene>
    <name evidence="1" type="ORF">K7X08_030911</name>
</gene>
<proteinExistence type="predicted"/>
<dbReference type="Proteomes" id="UP001152561">
    <property type="component" value="Unassembled WGS sequence"/>
</dbReference>
<dbReference type="AlphaFoldDB" id="A0A9Q1M3Q8"/>
<comment type="caution">
    <text evidence="1">The sequence shown here is derived from an EMBL/GenBank/DDBJ whole genome shotgun (WGS) entry which is preliminary data.</text>
</comment>
<name>A0A9Q1M3Q8_9SOLA</name>
<reference evidence="2" key="1">
    <citation type="journal article" date="2023" name="Proc. Natl. Acad. Sci. U.S.A.">
        <title>Genomic and structural basis for evolution of tropane alkaloid biosynthesis.</title>
        <authorList>
            <person name="Wanga Y.-J."/>
            <person name="Taina T."/>
            <person name="Yua J.-Y."/>
            <person name="Lia J."/>
            <person name="Xua B."/>
            <person name="Chenc J."/>
            <person name="D'Auriad J.C."/>
            <person name="Huanga J.-P."/>
            <person name="Huanga S.-X."/>
        </authorList>
    </citation>
    <scope>NUCLEOTIDE SEQUENCE [LARGE SCALE GENOMIC DNA]</scope>
    <source>
        <strain evidence="2">cv. KIB-2019</strain>
    </source>
</reference>
<keyword evidence="2" id="KW-1185">Reference proteome</keyword>
<protein>
    <submittedName>
        <fullName evidence="1">Uncharacterized protein</fullName>
    </submittedName>
</protein>
<sequence>MTEVETVVEEIVDEGPSVEKNIVSAIIPTETRDEEKNAVEVKNDVEKVAKTDVEKNEVERNIVETNNVSVAILVESVKDGYCEKETASAIIVGNQSGEKLIKEDDADNEQEKYKETYNDVSEECSKDADVIVCTYPSKEHAEMDGEPVEDLMLVQKENISTMIVQRKSFTNKELYALVSHYFNILHSTSESLSTKEHLLSSGLDKGEEVDILQKTNEVTKQTNITPK</sequence>
<organism evidence="1 2">
    <name type="scientific">Anisodus acutangulus</name>
    <dbReference type="NCBI Taxonomy" id="402998"/>
    <lineage>
        <taxon>Eukaryota</taxon>
        <taxon>Viridiplantae</taxon>
        <taxon>Streptophyta</taxon>
        <taxon>Embryophyta</taxon>
        <taxon>Tracheophyta</taxon>
        <taxon>Spermatophyta</taxon>
        <taxon>Magnoliopsida</taxon>
        <taxon>eudicotyledons</taxon>
        <taxon>Gunneridae</taxon>
        <taxon>Pentapetalae</taxon>
        <taxon>asterids</taxon>
        <taxon>lamiids</taxon>
        <taxon>Solanales</taxon>
        <taxon>Solanaceae</taxon>
        <taxon>Solanoideae</taxon>
        <taxon>Hyoscyameae</taxon>
        <taxon>Anisodus</taxon>
    </lineage>
</organism>
<dbReference type="EMBL" id="JAJAGQ010000011">
    <property type="protein sequence ID" value="KAJ8548945.1"/>
    <property type="molecule type" value="Genomic_DNA"/>
</dbReference>
<evidence type="ECO:0000313" key="1">
    <source>
        <dbReference type="EMBL" id="KAJ8548945.1"/>
    </source>
</evidence>